<dbReference type="EMBL" id="FNXB01000045">
    <property type="protein sequence ID" value="SEI17631.1"/>
    <property type="molecule type" value="Genomic_DNA"/>
</dbReference>
<dbReference type="AlphaFoldDB" id="A0A1H8UNA5"/>
<accession>A0A1H8UNA5</accession>
<name>A0A1H8UNA5_9HYPH</name>
<feature type="chain" id="PRO_5030029875" evidence="1">
    <location>
        <begin position="24"/>
        <end position="277"/>
    </location>
</feature>
<dbReference type="OrthoDB" id="424374at2"/>
<organism evidence="2 4">
    <name type="scientific">Rhizobium tibeticum</name>
    <dbReference type="NCBI Taxonomy" id="501024"/>
    <lineage>
        <taxon>Bacteria</taxon>
        <taxon>Pseudomonadati</taxon>
        <taxon>Pseudomonadota</taxon>
        <taxon>Alphaproteobacteria</taxon>
        <taxon>Hyphomicrobiales</taxon>
        <taxon>Rhizobiaceae</taxon>
        <taxon>Rhizobium/Agrobacterium group</taxon>
        <taxon>Rhizobium</taxon>
    </lineage>
</organism>
<feature type="signal peptide" evidence="1">
    <location>
        <begin position="1"/>
        <end position="23"/>
    </location>
</feature>
<evidence type="ECO:0000313" key="4">
    <source>
        <dbReference type="Proteomes" id="UP000183063"/>
    </source>
</evidence>
<reference evidence="4" key="1">
    <citation type="submission" date="2016-10" db="EMBL/GenBank/DDBJ databases">
        <authorList>
            <person name="Wibberg D."/>
        </authorList>
    </citation>
    <scope>NUCLEOTIDE SEQUENCE [LARGE SCALE GENOMIC DNA]</scope>
</reference>
<dbReference type="RefSeq" id="WP_072380604.1">
    <property type="nucleotide sequence ID" value="NZ_FNXB01000045.1"/>
</dbReference>
<evidence type="ECO:0000313" key="3">
    <source>
        <dbReference type="EMBL" id="SEP04497.1"/>
    </source>
</evidence>
<sequence length="277" mass="28323">MKVDRLTTLIFAGSFALASAGFAQDAPKKPHVPLEKAIGQVTPTGPVPSLAVINSAGAKIENGKLILTGVSANSIVFADRPVRAAGHVMTEQFIMQWDDGKDNFAVDPPNATVSVLGGDGSDVSDAVVTLKGPKLDGTTLTFDIAILEGSLSGATGPAALFIDHFGGSFGGGGFGGGGFGGGSFGGGGFRGGDFAGGDFRGGYRGDDVHIGDTNINRVGGTYWHAPVYHGAWYRGAPVAAGVVAGAAIGAAAARPYYYNSYYNNNQQCGYYPFPPCY</sequence>
<protein>
    <submittedName>
        <fullName evidence="2">Uncharacterized protein</fullName>
    </submittedName>
</protein>
<evidence type="ECO:0000313" key="2">
    <source>
        <dbReference type="EMBL" id="SEI17631.1"/>
    </source>
</evidence>
<gene>
    <name evidence="2" type="ORF">RTCCBAU85039_5673</name>
    <name evidence="3" type="ORF">SAMN05216228_103533</name>
</gene>
<evidence type="ECO:0000256" key="1">
    <source>
        <dbReference type="SAM" id="SignalP"/>
    </source>
</evidence>
<reference evidence="2" key="2">
    <citation type="submission" date="2016-10" db="EMBL/GenBank/DDBJ databases">
        <authorList>
            <person name="de Groot N.N."/>
        </authorList>
    </citation>
    <scope>NUCLEOTIDE SEQUENCE [LARGE SCALE GENOMIC DNA]</scope>
    <source>
        <strain evidence="2">CCBAU85039</strain>
    </source>
</reference>
<reference evidence="3 5" key="3">
    <citation type="submission" date="2016-10" db="EMBL/GenBank/DDBJ databases">
        <authorList>
            <person name="Varghese N."/>
            <person name="Submissions S."/>
        </authorList>
    </citation>
    <scope>NUCLEOTIDE SEQUENCE [LARGE SCALE GENOMIC DNA]</scope>
    <source>
        <strain evidence="3 5">CGMCC 1.7071</strain>
    </source>
</reference>
<dbReference type="EMBL" id="FOCV01000035">
    <property type="protein sequence ID" value="SEP04497.1"/>
    <property type="molecule type" value="Genomic_DNA"/>
</dbReference>
<dbReference type="STRING" id="501024.RTCCBAU85039_5673"/>
<proteinExistence type="predicted"/>
<dbReference type="Proteomes" id="UP000198939">
    <property type="component" value="Unassembled WGS sequence"/>
</dbReference>
<dbReference type="Proteomes" id="UP000183063">
    <property type="component" value="Unassembled WGS sequence"/>
</dbReference>
<keyword evidence="1" id="KW-0732">Signal</keyword>
<keyword evidence="5" id="KW-1185">Reference proteome</keyword>
<evidence type="ECO:0000313" key="5">
    <source>
        <dbReference type="Proteomes" id="UP000198939"/>
    </source>
</evidence>